<keyword evidence="2" id="KW-0472">Membrane</keyword>
<feature type="compositionally biased region" description="Low complexity" evidence="1">
    <location>
        <begin position="729"/>
        <end position="745"/>
    </location>
</feature>
<dbReference type="InterPro" id="IPR046864">
    <property type="entry name" value="VasX_N"/>
</dbReference>
<dbReference type="Pfam" id="PF20249">
    <property type="entry name" value="VasX_N"/>
    <property type="match status" value="1"/>
</dbReference>
<evidence type="ECO:0000313" key="5">
    <source>
        <dbReference type="Proteomes" id="UP000238327"/>
    </source>
</evidence>
<feature type="region of interest" description="Disordered" evidence="1">
    <location>
        <begin position="691"/>
        <end position="774"/>
    </location>
</feature>
<dbReference type="OrthoDB" id="5406083at2"/>
<keyword evidence="2" id="KW-0812">Transmembrane</keyword>
<evidence type="ECO:0000313" key="4">
    <source>
        <dbReference type="EMBL" id="AVO53313.1"/>
    </source>
</evidence>
<gene>
    <name evidence="4" type="ORF">C7A17_11195</name>
</gene>
<keyword evidence="2" id="KW-1133">Transmembrane helix</keyword>
<name>A0A2R3QNK9_ECTME</name>
<feature type="compositionally biased region" description="Basic and acidic residues" evidence="1">
    <location>
        <begin position="696"/>
        <end position="728"/>
    </location>
</feature>
<dbReference type="EMBL" id="CP027657">
    <property type="protein sequence ID" value="AVO53313.1"/>
    <property type="molecule type" value="Genomic_DNA"/>
</dbReference>
<feature type="transmembrane region" description="Helical" evidence="2">
    <location>
        <begin position="1100"/>
        <end position="1120"/>
    </location>
</feature>
<dbReference type="CDD" id="cd20705">
    <property type="entry name" value="MIX_I"/>
    <property type="match status" value="1"/>
</dbReference>
<feature type="domain" description="Toxin VasX N-terminal region" evidence="3">
    <location>
        <begin position="138"/>
        <end position="248"/>
    </location>
</feature>
<dbReference type="Proteomes" id="UP000238327">
    <property type="component" value="Chromosome"/>
</dbReference>
<feature type="transmembrane region" description="Helical" evidence="2">
    <location>
        <begin position="1068"/>
        <end position="1088"/>
    </location>
</feature>
<sequence length="1357" mass="149871">MSNNVCALSKGAACEAGKLIVQVVGKDHPTTQKLVIYDEANATQLEWLTQQDKPETQTSDSFSSVLHVWDWESQPKRNLWLEIAASEGGPIRVPLHEELRATPRQPEHGMQWNQIVPVVPMTALPGCRSEQDLGAPVLVRAGFVYVFYRNKLWRELEVRQTDGKTTYHDVNVARYRDGTGFRTGLRRASGVALDDIWLPVQWNNRHTVDVQMCFSEIQLSAARLQRLEQDSGLRRSRCQSFDLRATREKLQSLYQGKPNGQAMLEAFSQYDIHDYAKKGAAERATPTRRNLSLHVFPVSLAAQQRVRRPGYEWLLDHPGRYVCDLTGKMPEEAQKVAQAFSDSCENANPSKPDTLLESATLQACVEKHLPSSPLGPDKTAAQPAAELWQAQAAEPDVLLSARTRQLCAVLLEDPFYRLRHLKKCVETQQQLLQTCINRASQHPHHGSALLVQQMVIPPTVGGQKNPLHESIKKISDRGKRDINHFTATPERMLTWSNLEYCQRLLSRCLDIPLHQQALADHLSLDGFEYLAEFHFASQLLPLLATSPTQLDPLAASGCITDAVNNRMVFAPNETPGQKLISKIANETAHPLHSMFWPEVTPEKLMAPYQKPAQPQPNSGDGKFRPEELAKLENQEAPGSEPVTLNAALLAGLLKGGSLQSALVANAKACANALHEIYGNFAGAVEAAESALSQAQEKQRNAEQDRRHAQQTRSDSRRDQAQARQERQAAEQNQQQAETAQRQANTDAQRRNQELGQARQAEQNQRAALGSEARPAAIRLHGQSIEQLRGMMRDSFGEAVLIRRSAFNAGAHYLFGLEELPNNGQRPVRMYGEYQDGQGNLLASSNQRTARSAGLEQVTGDHLVLVMPRNHRTAQGVSRLNQAIRDVMQAEHAQRSAQAAQRQASTRASSAAQETARARTVETAQNNRAQSANSTAKAARQAGIEARSGLQEAVNNLQGQQGNLYYRALNGKVFPASVLMLELYNVQLELNARGTTSVEKGKERMRLGVTGAVLDLLVAMETLGYKLAGNNSILATARITLFSVSERTATRWLGAKLGERFIGAITARLITQSAAGLIMVGICLYDAWYAWRWNDDAMWGYLLMAGGAAIGVVSGFFAGTATLLGPAGWLALLLIGSGAGIVYWLSSTPLEDWLGNGPFGDNRKHPHLQEPKEAFYRLLGLFAGPTVKVETNPAYTPGAKLDNSDPTPHVVRTANTVIRIETHLPGLLGTQEGGSIRAECRLRSTETLYQHGPTIMAPDIMETDLPTTQAVTPLAQIAWPGSLTLYVHTPESRRWTGNTRDSSLYHEWGVRMQATLQLPDDTWIFPAPSPKTPRRDTASQAFSAQPEVFYPIKPALEL</sequence>
<reference evidence="4 5" key="1">
    <citation type="submission" date="2018-03" db="EMBL/GenBank/DDBJ databases">
        <title>Complete genome sequence and methylome analysis of Pseudomonas mendocina NEB 698.</title>
        <authorList>
            <person name="Morgan R.D."/>
        </authorList>
    </citation>
    <scope>NUCLEOTIDE SEQUENCE [LARGE SCALE GENOMIC DNA]</scope>
    <source>
        <strain evidence="4 5">NEB698</strain>
    </source>
</reference>
<protein>
    <recommendedName>
        <fullName evidence="3">Toxin VasX N-terminal region domain-containing protein</fullName>
    </recommendedName>
</protein>
<dbReference type="RefSeq" id="WP_106738111.1">
    <property type="nucleotide sequence ID" value="NZ_CP027657.1"/>
</dbReference>
<feature type="compositionally biased region" description="Low complexity" evidence="1">
    <location>
        <begin position="756"/>
        <end position="767"/>
    </location>
</feature>
<accession>A0A2R3QNK9</accession>
<evidence type="ECO:0000256" key="2">
    <source>
        <dbReference type="SAM" id="Phobius"/>
    </source>
</evidence>
<evidence type="ECO:0000256" key="1">
    <source>
        <dbReference type="SAM" id="MobiDB-lite"/>
    </source>
</evidence>
<evidence type="ECO:0000259" key="3">
    <source>
        <dbReference type="Pfam" id="PF20249"/>
    </source>
</evidence>
<proteinExistence type="predicted"/>
<feature type="transmembrane region" description="Helical" evidence="2">
    <location>
        <begin position="1126"/>
        <end position="1144"/>
    </location>
</feature>
<organism evidence="4 5">
    <name type="scientific">Ectopseudomonas mendocina</name>
    <name type="common">Pseudomonas mendocina</name>
    <dbReference type="NCBI Taxonomy" id="300"/>
    <lineage>
        <taxon>Bacteria</taxon>
        <taxon>Pseudomonadati</taxon>
        <taxon>Pseudomonadota</taxon>
        <taxon>Gammaproteobacteria</taxon>
        <taxon>Pseudomonadales</taxon>
        <taxon>Pseudomonadaceae</taxon>
        <taxon>Ectopseudomonas</taxon>
    </lineage>
</organism>